<dbReference type="Proteomes" id="UP000885704">
    <property type="component" value="Unassembled WGS sequence"/>
</dbReference>
<dbReference type="Gene3D" id="3.40.50.880">
    <property type="match status" value="1"/>
</dbReference>
<sequence length="86" mass="9048">MVLASAVEPLRAACDISGNPLFRWQVATVGGRPIRSSSGMQLRPDIALEALHRVDALVIVAGYGVREQAEPPQVRAAGSGRSPSGR</sequence>
<dbReference type="AlphaFoldDB" id="A0A7V1FN07"/>
<gene>
    <name evidence="1" type="ORF">ENH63_13300</name>
</gene>
<dbReference type="RefSeq" id="WP_273054429.1">
    <property type="nucleotide sequence ID" value="NZ_DRFN01000034.1"/>
</dbReference>
<dbReference type="InterPro" id="IPR029062">
    <property type="entry name" value="Class_I_gatase-like"/>
</dbReference>
<dbReference type="EMBL" id="DRFN01000034">
    <property type="protein sequence ID" value="HDZ52725.1"/>
    <property type="molecule type" value="Genomic_DNA"/>
</dbReference>
<reference evidence="1" key="1">
    <citation type="journal article" date="2020" name="mSystems">
        <title>Genome- and Community-Level Interaction Insights into Carbon Utilization and Element Cycling Functions of Hydrothermarchaeota in Hydrothermal Sediment.</title>
        <authorList>
            <person name="Zhou Z."/>
            <person name="Liu Y."/>
            <person name="Xu W."/>
            <person name="Pan J."/>
            <person name="Luo Z.H."/>
            <person name="Li M."/>
        </authorList>
    </citation>
    <scope>NUCLEOTIDE SEQUENCE [LARGE SCALE GENOMIC DNA]</scope>
    <source>
        <strain evidence="1">HyVt-323</strain>
    </source>
</reference>
<accession>A0A7V1FN07</accession>
<organism evidence="1">
    <name type="scientific">Sulfitobacter litoralis</name>
    <dbReference type="NCBI Taxonomy" id="335975"/>
    <lineage>
        <taxon>Bacteria</taxon>
        <taxon>Pseudomonadati</taxon>
        <taxon>Pseudomonadota</taxon>
        <taxon>Alphaproteobacteria</taxon>
        <taxon>Rhodobacterales</taxon>
        <taxon>Roseobacteraceae</taxon>
        <taxon>Sulfitobacter</taxon>
    </lineage>
</organism>
<comment type="caution">
    <text evidence="1">The sequence shown here is derived from an EMBL/GenBank/DDBJ whole genome shotgun (WGS) entry which is preliminary data.</text>
</comment>
<protein>
    <submittedName>
        <fullName evidence="1">Uncharacterized protein</fullName>
    </submittedName>
</protein>
<proteinExistence type="predicted"/>
<name>A0A7V1FN07_9RHOB</name>
<dbReference type="SUPFAM" id="SSF52317">
    <property type="entry name" value="Class I glutamine amidotransferase-like"/>
    <property type="match status" value="1"/>
</dbReference>
<evidence type="ECO:0000313" key="1">
    <source>
        <dbReference type="EMBL" id="HDZ52725.1"/>
    </source>
</evidence>